<keyword evidence="3" id="KW-1185">Reference proteome</keyword>
<feature type="transmembrane region" description="Helical" evidence="1">
    <location>
        <begin position="71"/>
        <end position="92"/>
    </location>
</feature>
<comment type="caution">
    <text evidence="2">The sequence shown here is derived from an EMBL/GenBank/DDBJ whole genome shotgun (WGS) entry which is preliminary data.</text>
</comment>
<gene>
    <name evidence="2" type="primary">folT</name>
    <name evidence="2" type="ORF">CLHOM_03480</name>
</gene>
<evidence type="ECO:0000256" key="1">
    <source>
        <dbReference type="SAM" id="Phobius"/>
    </source>
</evidence>
<organism evidence="2 3">
    <name type="scientific">Clostridium homopropionicum DSM 5847</name>
    <dbReference type="NCBI Taxonomy" id="1121318"/>
    <lineage>
        <taxon>Bacteria</taxon>
        <taxon>Bacillati</taxon>
        <taxon>Bacillota</taxon>
        <taxon>Clostridia</taxon>
        <taxon>Eubacteriales</taxon>
        <taxon>Clostridiaceae</taxon>
        <taxon>Clostridium</taxon>
    </lineage>
</organism>
<feature type="transmembrane region" description="Helical" evidence="1">
    <location>
        <begin position="7"/>
        <end position="25"/>
    </location>
</feature>
<protein>
    <submittedName>
        <fullName evidence="2">Folate transporter FolT</fullName>
    </submittedName>
</protein>
<evidence type="ECO:0000313" key="3">
    <source>
        <dbReference type="Proteomes" id="UP000037043"/>
    </source>
</evidence>
<dbReference type="Gene3D" id="1.10.1760.20">
    <property type="match status" value="1"/>
</dbReference>
<dbReference type="PATRIC" id="fig|1121318.3.peg.352"/>
<dbReference type="RefSeq" id="WP_052219949.1">
    <property type="nucleotide sequence ID" value="NZ_LHUR01000010.1"/>
</dbReference>
<feature type="transmembrane region" description="Helical" evidence="1">
    <location>
        <begin position="37"/>
        <end position="59"/>
    </location>
</feature>
<dbReference type="GO" id="GO:0022857">
    <property type="term" value="F:transmembrane transporter activity"/>
    <property type="evidence" value="ECO:0007669"/>
    <property type="project" value="InterPro"/>
</dbReference>
<accession>A0A0L6ZEL8</accession>
<dbReference type="EMBL" id="LHUR01000010">
    <property type="protein sequence ID" value="KOA21218.1"/>
    <property type="molecule type" value="Genomic_DNA"/>
</dbReference>
<name>A0A0L6ZEL8_9CLOT</name>
<dbReference type="InterPro" id="IPR009825">
    <property type="entry name" value="ECF_substrate-spec-like"/>
</dbReference>
<feature type="transmembrane region" description="Helical" evidence="1">
    <location>
        <begin position="98"/>
        <end position="116"/>
    </location>
</feature>
<feature type="transmembrane region" description="Helical" evidence="1">
    <location>
        <begin position="137"/>
        <end position="158"/>
    </location>
</feature>
<dbReference type="STRING" id="36844.SAMN04488501_10792"/>
<keyword evidence="1" id="KW-1133">Transmembrane helix</keyword>
<keyword evidence="1" id="KW-0812">Transmembrane</keyword>
<dbReference type="AlphaFoldDB" id="A0A0L6ZEL8"/>
<sequence length="172" mass="19188">MNKVNKIVYLGLLICLEVIFTRFLSIQTPIIRVGFGFLPIAAAGILLGPLWAGIAAAIADILGMMIFPKGAYFPGFTVSAFVSGLIYGIAFYKKPISLFRSTIAVVVIIVIIDLFMNTYWLTIITGKAAKVILYPRLIKTIIMLPIQTVLIFSLWKVIEKLDFLRNFKRAQN</sequence>
<reference evidence="3" key="1">
    <citation type="submission" date="2015-08" db="EMBL/GenBank/DDBJ databases">
        <title>Genome sequence of the strict anaerobe Clostridium homopropionicum LuHBu1 (DSM 5847T).</title>
        <authorList>
            <person name="Poehlein A."/>
            <person name="Beck M."/>
            <person name="Schiel-Bengelsdorf B."/>
            <person name="Bengelsdorf F.R."/>
            <person name="Daniel R."/>
            <person name="Duerre P."/>
        </authorList>
    </citation>
    <scope>NUCLEOTIDE SEQUENCE [LARGE SCALE GENOMIC DNA]</scope>
    <source>
        <strain evidence="3">DSM 5847</strain>
    </source>
</reference>
<dbReference type="Proteomes" id="UP000037043">
    <property type="component" value="Unassembled WGS sequence"/>
</dbReference>
<dbReference type="InterPro" id="IPR030949">
    <property type="entry name" value="ECF_S_folate_fam"/>
</dbReference>
<dbReference type="Pfam" id="PF07155">
    <property type="entry name" value="ECF-ribofla_trS"/>
    <property type="match status" value="1"/>
</dbReference>
<evidence type="ECO:0000313" key="2">
    <source>
        <dbReference type="EMBL" id="KOA21218.1"/>
    </source>
</evidence>
<keyword evidence="1" id="KW-0472">Membrane</keyword>
<proteinExistence type="predicted"/>
<dbReference type="NCBIfam" id="TIGR04518">
    <property type="entry name" value="ECF_S_folT_fam"/>
    <property type="match status" value="1"/>
</dbReference>